<keyword evidence="2" id="KW-0539">Nucleus</keyword>
<dbReference type="GO" id="GO:0005634">
    <property type="term" value="C:nucleus"/>
    <property type="evidence" value="ECO:0007669"/>
    <property type="project" value="UniProtKB-SubCell"/>
</dbReference>
<dbReference type="PROSITE" id="PS50048">
    <property type="entry name" value="ZN2_CY6_FUNGAL_2"/>
    <property type="match status" value="1"/>
</dbReference>
<dbReference type="Pfam" id="PF00172">
    <property type="entry name" value="Zn_clus"/>
    <property type="match status" value="1"/>
</dbReference>
<sequence length="672" mass="74229">MHGSSHPNADSTQARKPRTKTFSGCWTCRAKHVKCDETRPSCTRCQRSGVGCEGYGVRLSWTSVRDPSNFKARRGSARKAQRAVFSSREASVEQAVSGEERGSRESTAPSRSSTQHDAAESMDLSTGPALDEESPDGGLSSRLFDSYKILGQGLASRASYAPSQTRLAQADGHDGSHGIPNNDGSRGIPNNDGSRGIPNNDGSRGIQNNDGSPGPIVTSCEISTPLTSNDIDTSYQDITWLPQRRSNSPPSAYPPTQTHPPRMPNIEAPLRHLDVLPNPALQCQLMEHWTLHLCDALNPVPGIHNPLRTIMMPIALEGARADLKSSTGATALFHLICSASAFHLSQTKSTPESRRTLENVALEHHNLGITHLGQNIQSDDLSQCVSVLASLLMCILNEAITVPTPFWRLHFRGAVEWVNHINPQVWHQTESASVIYQMFTGMATLVQSQLLLDGHEASFWELHYDAASQPGPYILDMAFGLPQSILQCLNAMKVIQMEDKRSHGQASVQHTARSPQNLDRLELELYLSAPKKPNASVGKEYCDLVYHHGYTYYFAALIYMKRTVKDAPIEDVQPLIEQSLHHIEALGACTDRPFSPMLWPIAIIAFETCHSMPQNRVLKCLEGFASRSGFAIWTHLSVLVRDLWALRKTEGNENLKWHRSVLTSINDSFMLL</sequence>
<reference evidence="5 6" key="1">
    <citation type="submission" date="2015-09" db="EMBL/GenBank/DDBJ databases">
        <title>Draft genome of a European isolate of the apple canker pathogen Neonectria ditissima.</title>
        <authorList>
            <person name="Gomez-Cortecero A."/>
            <person name="Harrison R.J."/>
            <person name="Armitage A.D."/>
        </authorList>
    </citation>
    <scope>NUCLEOTIDE SEQUENCE [LARGE SCALE GENOMIC DNA]</scope>
    <source>
        <strain evidence="5 6">R09/05</strain>
    </source>
</reference>
<dbReference type="GO" id="GO:0000981">
    <property type="term" value="F:DNA-binding transcription factor activity, RNA polymerase II-specific"/>
    <property type="evidence" value="ECO:0007669"/>
    <property type="project" value="InterPro"/>
</dbReference>
<dbReference type="PROSITE" id="PS00463">
    <property type="entry name" value="ZN2_CY6_FUNGAL_1"/>
    <property type="match status" value="1"/>
</dbReference>
<organism evidence="5 6">
    <name type="scientific">Neonectria ditissima</name>
    <dbReference type="NCBI Taxonomy" id="78410"/>
    <lineage>
        <taxon>Eukaryota</taxon>
        <taxon>Fungi</taxon>
        <taxon>Dikarya</taxon>
        <taxon>Ascomycota</taxon>
        <taxon>Pezizomycotina</taxon>
        <taxon>Sordariomycetes</taxon>
        <taxon>Hypocreomycetidae</taxon>
        <taxon>Hypocreales</taxon>
        <taxon>Nectriaceae</taxon>
        <taxon>Neonectria</taxon>
    </lineage>
</organism>
<proteinExistence type="predicted"/>
<evidence type="ECO:0000259" key="4">
    <source>
        <dbReference type="PROSITE" id="PS50048"/>
    </source>
</evidence>
<dbReference type="SUPFAM" id="SSF57701">
    <property type="entry name" value="Zn2/Cys6 DNA-binding domain"/>
    <property type="match status" value="1"/>
</dbReference>
<dbReference type="Pfam" id="PF11951">
    <property type="entry name" value="Fungal_trans_2"/>
    <property type="match status" value="1"/>
</dbReference>
<feature type="domain" description="Zn(2)-C6 fungal-type" evidence="4">
    <location>
        <begin position="24"/>
        <end position="52"/>
    </location>
</feature>
<evidence type="ECO:0000256" key="2">
    <source>
        <dbReference type="ARBA" id="ARBA00023242"/>
    </source>
</evidence>
<dbReference type="SMART" id="SM00066">
    <property type="entry name" value="GAL4"/>
    <property type="match status" value="1"/>
</dbReference>
<feature type="compositionally biased region" description="Polar residues" evidence="3">
    <location>
        <begin position="105"/>
        <end position="116"/>
    </location>
</feature>
<evidence type="ECO:0000313" key="6">
    <source>
        <dbReference type="Proteomes" id="UP000050424"/>
    </source>
</evidence>
<dbReference type="EMBL" id="LKCW01000486">
    <property type="protein sequence ID" value="KPM33917.1"/>
    <property type="molecule type" value="Genomic_DNA"/>
</dbReference>
<dbReference type="CDD" id="cd00067">
    <property type="entry name" value="GAL4"/>
    <property type="match status" value="1"/>
</dbReference>
<dbReference type="AlphaFoldDB" id="A0A0P7AP99"/>
<feature type="region of interest" description="Disordered" evidence="3">
    <location>
        <begin position="1"/>
        <end position="21"/>
    </location>
</feature>
<evidence type="ECO:0000256" key="1">
    <source>
        <dbReference type="ARBA" id="ARBA00004123"/>
    </source>
</evidence>
<feature type="region of interest" description="Disordered" evidence="3">
    <location>
        <begin position="157"/>
        <end position="213"/>
    </location>
</feature>
<evidence type="ECO:0000313" key="5">
    <source>
        <dbReference type="EMBL" id="KPM33917.1"/>
    </source>
</evidence>
<feature type="compositionally biased region" description="Basic residues" evidence="3">
    <location>
        <begin position="71"/>
        <end position="81"/>
    </location>
</feature>
<evidence type="ECO:0000256" key="3">
    <source>
        <dbReference type="SAM" id="MobiDB-lite"/>
    </source>
</evidence>
<name>A0A0P7AP99_9HYPO</name>
<feature type="compositionally biased region" description="Polar residues" evidence="3">
    <location>
        <begin position="200"/>
        <end position="211"/>
    </location>
</feature>
<comment type="subcellular location">
    <subcellularLocation>
        <location evidence="1">Nucleus</location>
    </subcellularLocation>
</comment>
<accession>A0A0P7AP99</accession>
<dbReference type="InterPro" id="IPR021858">
    <property type="entry name" value="Fun_TF"/>
</dbReference>
<dbReference type="PANTHER" id="PTHR37534:SF46">
    <property type="entry name" value="ZN(II)2CYS6 TRANSCRIPTION FACTOR (EUROFUNG)"/>
    <property type="match status" value="1"/>
</dbReference>
<dbReference type="InterPro" id="IPR036864">
    <property type="entry name" value="Zn2-C6_fun-type_DNA-bd_sf"/>
</dbReference>
<dbReference type="Proteomes" id="UP000050424">
    <property type="component" value="Unassembled WGS sequence"/>
</dbReference>
<protein>
    <recommendedName>
        <fullName evidence="4">Zn(2)-C6 fungal-type domain-containing protein</fullName>
    </recommendedName>
</protein>
<dbReference type="OrthoDB" id="5130013at2759"/>
<dbReference type="Gene3D" id="4.10.240.10">
    <property type="entry name" value="Zn(2)-C6 fungal-type DNA-binding domain"/>
    <property type="match status" value="1"/>
</dbReference>
<dbReference type="STRING" id="78410.A0A0P7AP99"/>
<comment type="caution">
    <text evidence="5">The sequence shown here is derived from an EMBL/GenBank/DDBJ whole genome shotgun (WGS) entry which is preliminary data.</text>
</comment>
<keyword evidence="6" id="KW-1185">Reference proteome</keyword>
<feature type="region of interest" description="Disordered" evidence="3">
    <location>
        <begin position="68"/>
        <end position="138"/>
    </location>
</feature>
<dbReference type="InterPro" id="IPR001138">
    <property type="entry name" value="Zn2Cys6_DnaBD"/>
</dbReference>
<dbReference type="PANTHER" id="PTHR37534">
    <property type="entry name" value="TRANSCRIPTIONAL ACTIVATOR PROTEIN UGA3"/>
    <property type="match status" value="1"/>
</dbReference>
<gene>
    <name evidence="5" type="ORF">AK830_g12656</name>
</gene>
<dbReference type="GO" id="GO:0008270">
    <property type="term" value="F:zinc ion binding"/>
    <property type="evidence" value="ECO:0007669"/>
    <property type="project" value="InterPro"/>
</dbReference>